<organism evidence="1 2">
    <name type="scientific">Prevotella herbatica</name>
    <dbReference type="NCBI Taxonomy" id="2801997"/>
    <lineage>
        <taxon>Bacteria</taxon>
        <taxon>Pseudomonadati</taxon>
        <taxon>Bacteroidota</taxon>
        <taxon>Bacteroidia</taxon>
        <taxon>Bacteroidales</taxon>
        <taxon>Prevotellaceae</taxon>
        <taxon>Prevotella</taxon>
    </lineage>
</organism>
<reference evidence="1 2" key="1">
    <citation type="journal article" date="2022" name="Int. J. Syst. Evol. Microbiol.">
        <title>Prevotella herbatica sp. nov., a plant polysaccharide-decomposing anaerobic bacterium isolated from a methanogenic reactor.</title>
        <authorList>
            <person name="Uek A."/>
            <person name="Tonouchi A."/>
            <person name="Kaku N."/>
            <person name="Ueki K."/>
        </authorList>
    </citation>
    <scope>NUCLEOTIDE SEQUENCE [LARGE SCALE GENOMIC DNA]</scope>
    <source>
        <strain evidence="1 2">WR041</strain>
    </source>
</reference>
<evidence type="ECO:0000313" key="2">
    <source>
        <dbReference type="Proteomes" id="UP001319045"/>
    </source>
</evidence>
<protein>
    <recommendedName>
        <fullName evidence="3">Lipoprotein</fullName>
    </recommendedName>
</protein>
<accession>A0ABM7NVI9</accession>
<dbReference type="Proteomes" id="UP001319045">
    <property type="component" value="Chromosome"/>
</dbReference>
<evidence type="ECO:0008006" key="3">
    <source>
        <dbReference type="Google" id="ProtNLM"/>
    </source>
</evidence>
<evidence type="ECO:0000313" key="1">
    <source>
        <dbReference type="EMBL" id="BCS84508.1"/>
    </source>
</evidence>
<gene>
    <name evidence="1" type="ORF">prwr041_04010</name>
</gene>
<dbReference type="EMBL" id="AP024484">
    <property type="protein sequence ID" value="BCS84508.1"/>
    <property type="molecule type" value="Genomic_DNA"/>
</dbReference>
<proteinExistence type="predicted"/>
<name>A0ABM7NVI9_9BACT</name>
<sequence length="149" mass="16977">MEEKKIIKTKGLLVLFLILLLNSCATSISSFDQYAYTQTTSVKVDALNLMDLAKKDGYNNHIQAFQDLQTNLQKIYEYEKNRPKNEITIKLWDKLLDKNGGLLGGFLERWKQGTKMSVTFVSNTEEQVGDAFDMISGLESKKIKSTDIK</sequence>
<dbReference type="RefSeq" id="WP_207154677.1">
    <property type="nucleotide sequence ID" value="NZ_AP024484.1"/>
</dbReference>
<keyword evidence="2" id="KW-1185">Reference proteome</keyword>